<accession>A0A975IMK2</accession>
<dbReference type="PANTHER" id="PTHR11614">
    <property type="entry name" value="PHOSPHOLIPASE-RELATED"/>
    <property type="match status" value="1"/>
</dbReference>
<dbReference type="InterPro" id="IPR029058">
    <property type="entry name" value="AB_hydrolase_fold"/>
</dbReference>
<dbReference type="InterPro" id="IPR022742">
    <property type="entry name" value="Hydrolase_4"/>
</dbReference>
<reference evidence="2" key="1">
    <citation type="submission" date="2021-03" db="EMBL/GenBank/DDBJ databases">
        <title>Agromyces archimandritus sp. nov., isolated from the cockroach Archimandrita tessellata.</title>
        <authorList>
            <person name="Guzman J."/>
            <person name="Ortuzar M."/>
            <person name="Poehlein A."/>
            <person name="Daniel R."/>
            <person name="Trujillo M."/>
            <person name="Vilcinskas A."/>
        </authorList>
    </citation>
    <scope>NUCLEOTIDE SEQUENCE</scope>
    <source>
        <strain evidence="2">G127AT</strain>
    </source>
</reference>
<evidence type="ECO:0000313" key="2">
    <source>
        <dbReference type="EMBL" id="QTX03545.1"/>
    </source>
</evidence>
<proteinExistence type="predicted"/>
<organism evidence="2 3">
    <name type="scientific">Agromyces archimandritae</name>
    <dbReference type="NCBI Taxonomy" id="2781962"/>
    <lineage>
        <taxon>Bacteria</taxon>
        <taxon>Bacillati</taxon>
        <taxon>Actinomycetota</taxon>
        <taxon>Actinomycetes</taxon>
        <taxon>Micrococcales</taxon>
        <taxon>Microbacteriaceae</taxon>
        <taxon>Agromyces</taxon>
    </lineage>
</organism>
<keyword evidence="3" id="KW-1185">Reference proteome</keyword>
<feature type="domain" description="Serine aminopeptidase S33" evidence="1">
    <location>
        <begin position="21"/>
        <end position="262"/>
    </location>
</feature>
<dbReference type="GO" id="GO:0016787">
    <property type="term" value="F:hydrolase activity"/>
    <property type="evidence" value="ECO:0007669"/>
    <property type="project" value="UniProtKB-KW"/>
</dbReference>
<dbReference type="RefSeq" id="WP_210896248.1">
    <property type="nucleotide sequence ID" value="NZ_CP071696.1"/>
</dbReference>
<dbReference type="Proteomes" id="UP000671914">
    <property type="component" value="Chromosome"/>
</dbReference>
<name>A0A975IMK2_9MICO</name>
<dbReference type="Pfam" id="PF12146">
    <property type="entry name" value="Hydrolase_4"/>
    <property type="match status" value="1"/>
</dbReference>
<dbReference type="SUPFAM" id="SSF53474">
    <property type="entry name" value="alpha/beta-Hydrolases"/>
    <property type="match status" value="1"/>
</dbReference>
<dbReference type="Gene3D" id="3.40.50.1820">
    <property type="entry name" value="alpha/beta hydrolase"/>
    <property type="match status" value="1"/>
</dbReference>
<dbReference type="EMBL" id="CP071696">
    <property type="protein sequence ID" value="QTX03545.1"/>
    <property type="molecule type" value="Genomic_DNA"/>
</dbReference>
<dbReference type="KEGG" id="aarc:G127AT_09275"/>
<evidence type="ECO:0000313" key="3">
    <source>
        <dbReference type="Proteomes" id="UP000671914"/>
    </source>
</evidence>
<dbReference type="AlphaFoldDB" id="A0A975IMK2"/>
<keyword evidence="2" id="KW-0378">Hydrolase</keyword>
<sequence>MPHFTDAHGVHIHYEAHRVPEPSAVVQLAHGVGEHIGRYAWLIAELNATGYTVYANDHRGHGQTGFEQHGGDLDRMGRLGPGGLRAAIDAVRGFTGVIRDAEPDVPLVFLGHSWGSLMGQIIVNRHPLDYDGVVFTGTAYRTLRHMESGDLNRRFRATGDTGMEWLSRDAAVAQAFIDDPYTTTVPLQKLFGLRDAARLLGRPARGLPPELPLLILVGTDDPLGGAESARCLALAYERRAGLVDVSLIAYEGARHELFQETNRDAVIADLVCWLDERFAVD</sequence>
<dbReference type="InterPro" id="IPR051044">
    <property type="entry name" value="MAG_DAG_Lipase"/>
</dbReference>
<evidence type="ECO:0000259" key="1">
    <source>
        <dbReference type="Pfam" id="PF12146"/>
    </source>
</evidence>
<protein>
    <submittedName>
        <fullName evidence="2">Alpha/beta fold hydrolase</fullName>
    </submittedName>
</protein>
<gene>
    <name evidence="2" type="ORF">G127AT_09275</name>
</gene>